<dbReference type="Pfam" id="PF03724">
    <property type="entry name" value="META"/>
    <property type="match status" value="1"/>
</dbReference>
<name>A0A1N6FIP8_9BACT</name>
<organism evidence="2 3">
    <name type="scientific">Algoriphagus halophilus</name>
    <dbReference type="NCBI Taxonomy" id="226505"/>
    <lineage>
        <taxon>Bacteria</taxon>
        <taxon>Pseudomonadati</taxon>
        <taxon>Bacteroidota</taxon>
        <taxon>Cytophagia</taxon>
        <taxon>Cytophagales</taxon>
        <taxon>Cyclobacteriaceae</taxon>
        <taxon>Algoriphagus</taxon>
    </lineage>
</organism>
<keyword evidence="2" id="KW-0346">Stress response</keyword>
<keyword evidence="3" id="KW-1185">Reference proteome</keyword>
<evidence type="ECO:0000313" key="2">
    <source>
        <dbReference type="EMBL" id="SIN95153.1"/>
    </source>
</evidence>
<dbReference type="STRING" id="226505.SAMN05444394_2480"/>
<dbReference type="PANTHER" id="PTHR35535">
    <property type="entry name" value="HEAT SHOCK PROTEIN HSLJ"/>
    <property type="match status" value="1"/>
</dbReference>
<dbReference type="RefSeq" id="WP_074225315.1">
    <property type="nucleotide sequence ID" value="NZ_FSRC01000002.1"/>
</dbReference>
<dbReference type="EMBL" id="FSRC01000002">
    <property type="protein sequence ID" value="SIN95153.1"/>
    <property type="molecule type" value="Genomic_DNA"/>
</dbReference>
<dbReference type="InterPro" id="IPR038670">
    <property type="entry name" value="HslJ-like_sf"/>
</dbReference>
<dbReference type="PANTHER" id="PTHR35535:SF1">
    <property type="entry name" value="HEAT SHOCK PROTEIN HSLJ"/>
    <property type="match status" value="1"/>
</dbReference>
<dbReference type="Proteomes" id="UP000185221">
    <property type="component" value="Unassembled WGS sequence"/>
</dbReference>
<dbReference type="Gene3D" id="2.40.128.270">
    <property type="match status" value="1"/>
</dbReference>
<evidence type="ECO:0000313" key="3">
    <source>
        <dbReference type="Proteomes" id="UP000185221"/>
    </source>
</evidence>
<feature type="domain" description="DUF306" evidence="1">
    <location>
        <begin position="29"/>
        <end position="134"/>
    </location>
</feature>
<dbReference type="OrthoDB" id="880459at2"/>
<gene>
    <name evidence="2" type="ORF">SAMN05444394_2480</name>
</gene>
<sequence length="138" mass="15281">MKAFKLFPIFLLVFLLVECKTIQKTAMDQLGNVTWILQELNGNSAISELFPESIPTLNFNDTGTLSGFTGCNNFSGIYSLEDSDLKLDPGAMTRKACPDVKEDEFLQALGMVHSFELNQNKLILKGPAGDLMTFIPQN</sequence>
<accession>A0A1N6FIP8</accession>
<protein>
    <submittedName>
        <fullName evidence="2">Heat shock protein HslJ</fullName>
    </submittedName>
</protein>
<proteinExistence type="predicted"/>
<reference evidence="3" key="1">
    <citation type="submission" date="2016-11" db="EMBL/GenBank/DDBJ databases">
        <authorList>
            <person name="Varghese N."/>
            <person name="Submissions S."/>
        </authorList>
    </citation>
    <scope>NUCLEOTIDE SEQUENCE [LARGE SCALE GENOMIC DNA]</scope>
    <source>
        <strain evidence="3">DSM 15292</strain>
    </source>
</reference>
<evidence type="ECO:0000259" key="1">
    <source>
        <dbReference type="Pfam" id="PF03724"/>
    </source>
</evidence>
<dbReference type="InterPro" id="IPR053147">
    <property type="entry name" value="Hsp_HslJ-like"/>
</dbReference>
<dbReference type="AlphaFoldDB" id="A0A1N6FIP8"/>
<dbReference type="InterPro" id="IPR005184">
    <property type="entry name" value="DUF306_Meta_HslJ"/>
</dbReference>